<gene>
    <name evidence="2" type="ORF">PS723_01322</name>
</gene>
<organism evidence="2 3">
    <name type="scientific">Pseudomonas fluorescens</name>
    <dbReference type="NCBI Taxonomy" id="294"/>
    <lineage>
        <taxon>Bacteria</taxon>
        <taxon>Pseudomonadati</taxon>
        <taxon>Pseudomonadota</taxon>
        <taxon>Gammaproteobacteria</taxon>
        <taxon>Pseudomonadales</taxon>
        <taxon>Pseudomonadaceae</taxon>
        <taxon>Pseudomonas</taxon>
    </lineage>
</organism>
<dbReference type="OrthoDB" id="9775084at2"/>
<dbReference type="AlphaFoldDB" id="A0A5E7AY09"/>
<reference evidence="2 3" key="1">
    <citation type="submission" date="2019-09" db="EMBL/GenBank/DDBJ databases">
        <authorList>
            <person name="Chandra G."/>
            <person name="Truman W A."/>
        </authorList>
    </citation>
    <scope>NUCLEOTIDE SEQUENCE [LARGE SCALE GENOMIC DNA]</scope>
    <source>
        <strain evidence="2">PS723</strain>
    </source>
</reference>
<protein>
    <recommendedName>
        <fullName evidence="1">2Fe-2S ferredoxin-type domain-containing protein</fullName>
    </recommendedName>
</protein>
<feature type="domain" description="2Fe-2S ferredoxin-type" evidence="1">
    <location>
        <begin position="5"/>
        <end position="47"/>
    </location>
</feature>
<sequence>MLTLNINANEQQFDVADDMSLLWVLRDVAHLTCTRLGCGMAQCGACRSTPARIAIATGGGVG</sequence>
<proteinExistence type="predicted"/>
<dbReference type="InterPro" id="IPR012675">
    <property type="entry name" value="Beta-grasp_dom_sf"/>
</dbReference>
<name>A0A5E7AY09_PSEFL</name>
<dbReference type="Pfam" id="PF00111">
    <property type="entry name" value="Fer2"/>
    <property type="match status" value="1"/>
</dbReference>
<evidence type="ECO:0000259" key="1">
    <source>
        <dbReference type="Pfam" id="PF00111"/>
    </source>
</evidence>
<dbReference type="CDD" id="cd00207">
    <property type="entry name" value="fer2"/>
    <property type="match status" value="1"/>
</dbReference>
<dbReference type="Gene3D" id="3.10.20.30">
    <property type="match status" value="1"/>
</dbReference>
<accession>A0A5E7AY09</accession>
<dbReference type="InterPro" id="IPR001041">
    <property type="entry name" value="2Fe-2S_ferredoxin-type"/>
</dbReference>
<dbReference type="InterPro" id="IPR006058">
    <property type="entry name" value="2Fe2S_fd_BS"/>
</dbReference>
<evidence type="ECO:0000313" key="2">
    <source>
        <dbReference type="EMBL" id="VVN84016.1"/>
    </source>
</evidence>
<dbReference type="GO" id="GO:0051537">
    <property type="term" value="F:2 iron, 2 sulfur cluster binding"/>
    <property type="evidence" value="ECO:0007669"/>
    <property type="project" value="InterPro"/>
</dbReference>
<dbReference type="PROSITE" id="PS00197">
    <property type="entry name" value="2FE2S_FER_1"/>
    <property type="match status" value="1"/>
</dbReference>
<dbReference type="Proteomes" id="UP000379480">
    <property type="component" value="Unassembled WGS sequence"/>
</dbReference>
<dbReference type="EMBL" id="CABVHY010000005">
    <property type="protein sequence ID" value="VVN84016.1"/>
    <property type="molecule type" value="Genomic_DNA"/>
</dbReference>
<evidence type="ECO:0000313" key="3">
    <source>
        <dbReference type="Proteomes" id="UP000379480"/>
    </source>
</evidence>
<dbReference type="InterPro" id="IPR036010">
    <property type="entry name" value="2Fe-2S_ferredoxin-like_sf"/>
</dbReference>
<dbReference type="SUPFAM" id="SSF54292">
    <property type="entry name" value="2Fe-2S ferredoxin-like"/>
    <property type="match status" value="1"/>
</dbReference>